<dbReference type="Proteomes" id="UP000185829">
    <property type="component" value="Unassembled WGS sequence"/>
</dbReference>
<sequence>MIFLTNLRLGNFRGKVFLCQLASENSNRNGDNGHP</sequence>
<comment type="caution">
    <text evidence="1">The sequence shown here is derived from an EMBL/GenBank/DDBJ whole genome shotgun (WGS) entry which is preliminary data.</text>
</comment>
<protein>
    <submittedName>
        <fullName evidence="1">Uncharacterized protein</fullName>
    </submittedName>
</protein>
<evidence type="ECO:0000313" key="2">
    <source>
        <dbReference type="Proteomes" id="UP000185829"/>
    </source>
</evidence>
<proteinExistence type="predicted"/>
<gene>
    <name evidence="1" type="ORF">SAMN05878482_101897</name>
</gene>
<organism evidence="1 2">
    <name type="scientific">Peribacillus simplex</name>
    <dbReference type="NCBI Taxonomy" id="1478"/>
    <lineage>
        <taxon>Bacteria</taxon>
        <taxon>Bacillati</taxon>
        <taxon>Bacillota</taxon>
        <taxon>Bacilli</taxon>
        <taxon>Bacillales</taxon>
        <taxon>Bacillaceae</taxon>
        <taxon>Peribacillus</taxon>
    </lineage>
</organism>
<evidence type="ECO:0000313" key="1">
    <source>
        <dbReference type="EMBL" id="SIQ31042.1"/>
    </source>
</evidence>
<dbReference type="EMBL" id="FTMX01000001">
    <property type="protein sequence ID" value="SIQ31042.1"/>
    <property type="molecule type" value="Genomic_DNA"/>
</dbReference>
<dbReference type="AlphaFoldDB" id="A0A9X8WI50"/>
<name>A0A9X8WI50_9BACI</name>
<reference evidence="1 2" key="1">
    <citation type="submission" date="2017-01" db="EMBL/GenBank/DDBJ databases">
        <authorList>
            <person name="Varghese N."/>
            <person name="Submissions S."/>
        </authorList>
    </citation>
    <scope>NUCLEOTIDE SEQUENCE [LARGE SCALE GENOMIC DNA]</scope>
    <source>
        <strain evidence="1 2">RUG2-6</strain>
    </source>
</reference>
<accession>A0A9X8WI50</accession>